<organism evidence="1 2">
    <name type="scientific">Asprobacillus argus</name>
    <dbReference type="NCBI Taxonomy" id="3076534"/>
    <lineage>
        <taxon>Bacteria</taxon>
        <taxon>Pseudomonadati</taxon>
        <taxon>Bacteroidota</taxon>
        <taxon>Flavobacteriia</taxon>
        <taxon>Flavobacteriales</taxon>
        <taxon>Flavobacteriaceae</taxon>
        <taxon>Asprobacillus</taxon>
    </lineage>
</organism>
<proteinExistence type="predicted"/>
<dbReference type="Gene3D" id="3.30.420.250">
    <property type="match status" value="1"/>
</dbReference>
<dbReference type="CDD" id="cd24013">
    <property type="entry name" value="ASKHA_ATPase_BT3980-like"/>
    <property type="match status" value="1"/>
</dbReference>
<dbReference type="RefSeq" id="WP_349240817.1">
    <property type="nucleotide sequence ID" value="NZ_JAVTTO010000002.1"/>
</dbReference>
<reference evidence="1 2" key="1">
    <citation type="submission" date="2023-09" db="EMBL/GenBank/DDBJ databases">
        <title>Novel taxa isolated from Blanes Bay.</title>
        <authorList>
            <person name="Rey-Velasco X."/>
            <person name="Lucena T."/>
        </authorList>
    </citation>
    <scope>NUCLEOTIDE SEQUENCE [LARGE SCALE GENOMIC DNA]</scope>
    <source>
        <strain evidence="1 2">S356</strain>
    </source>
</reference>
<sequence>MIKTIVQKKTISKHIQEIIVRNLSIQFSLDGFSFCISNQDNEVYFFKSFEFPITTSVDNCLEEIISVFKTEEQLQTDFNSIFVIHQNYLNTIVPDKLFNEKELATYLKFSVKTLATDAFDFDSITDISAKNVYIPYTNINNFLFQNFGAFEFKHHTTVLIEKLLGKNKGSQFYLHVSKHHIDIILLKENDLHFYNSFKYNSKEDIIYYVLFIAEQLKMDTEEFMLVLLGDIKQESELYDILYKYIRNISFLENDNALLKKSDEFSNHSNFILLG</sequence>
<dbReference type="Pfam" id="PF12864">
    <property type="entry name" value="DUF3822"/>
    <property type="match status" value="1"/>
</dbReference>
<dbReference type="Proteomes" id="UP001257277">
    <property type="component" value="Unassembled WGS sequence"/>
</dbReference>
<dbReference type="Gene3D" id="3.30.420.260">
    <property type="match status" value="1"/>
</dbReference>
<accession>A0ABU3LDC7</accession>
<gene>
    <name evidence="1" type="ORF">RQM59_04155</name>
</gene>
<evidence type="ECO:0000313" key="2">
    <source>
        <dbReference type="Proteomes" id="UP001257277"/>
    </source>
</evidence>
<name>A0ABU3LDC7_9FLAO</name>
<dbReference type="InterPro" id="IPR024213">
    <property type="entry name" value="DUF3822"/>
</dbReference>
<protein>
    <submittedName>
        <fullName evidence="1">DUF3822 family protein</fullName>
    </submittedName>
</protein>
<keyword evidence="2" id="KW-1185">Reference proteome</keyword>
<dbReference type="EMBL" id="JAVTTO010000002">
    <property type="protein sequence ID" value="MDT7831557.1"/>
    <property type="molecule type" value="Genomic_DNA"/>
</dbReference>
<comment type="caution">
    <text evidence="1">The sequence shown here is derived from an EMBL/GenBank/DDBJ whole genome shotgun (WGS) entry which is preliminary data.</text>
</comment>
<evidence type="ECO:0000313" key="1">
    <source>
        <dbReference type="EMBL" id="MDT7831557.1"/>
    </source>
</evidence>